<evidence type="ECO:0000256" key="1">
    <source>
        <dbReference type="SAM" id="MobiDB-lite"/>
    </source>
</evidence>
<dbReference type="PROSITE" id="PS51257">
    <property type="entry name" value="PROKAR_LIPOPROTEIN"/>
    <property type="match status" value="1"/>
</dbReference>
<dbReference type="RefSeq" id="WP_322609570.1">
    <property type="nucleotide sequence ID" value="NZ_JARVCO010000012.1"/>
</dbReference>
<comment type="caution">
    <text evidence="2">The sequence shown here is derived from an EMBL/GenBank/DDBJ whole genome shotgun (WGS) entry which is preliminary data.</text>
</comment>
<evidence type="ECO:0000313" key="3">
    <source>
        <dbReference type="Proteomes" id="UP001290861"/>
    </source>
</evidence>
<accession>A0ABU5N039</accession>
<dbReference type="EMBL" id="JARVCO010000012">
    <property type="protein sequence ID" value="MDZ8119788.1"/>
    <property type="molecule type" value="Genomic_DNA"/>
</dbReference>
<dbReference type="Proteomes" id="UP001290861">
    <property type="component" value="Unassembled WGS sequence"/>
</dbReference>
<feature type="region of interest" description="Disordered" evidence="1">
    <location>
        <begin position="169"/>
        <end position="204"/>
    </location>
</feature>
<sequence>MRIFILLISGVLAGCASTGPRAYKPYKSREKKAFGRADRAVNFHDVKTNFQAYAETEVAWAGIIDDIQFKETERTIQVAFDIDYRDFDWKYHKRGNPYRLSAESGGRIKAGWTVDKPARISYLKTLAKPGYMIVVYGRPWDLDDDTIQLAATAVRPIKKRDYDFFPEAGTENKKDFPTDLNRSDLSPDSVLGIPVPQNAPAQNL</sequence>
<reference evidence="2 3" key="1">
    <citation type="journal article" date="2024" name="Appl. Environ. Microbiol.">
        <title>Pontiella agarivorans sp. nov., a novel marine anaerobic bacterium capable of degrading macroalgal polysaccharides and fixing nitrogen.</title>
        <authorList>
            <person name="Liu N."/>
            <person name="Kivenson V."/>
            <person name="Peng X."/>
            <person name="Cui Z."/>
            <person name="Lankiewicz T.S."/>
            <person name="Gosselin K.M."/>
            <person name="English C.J."/>
            <person name="Blair E.M."/>
            <person name="O'Malley M.A."/>
            <person name="Valentine D.L."/>
        </authorList>
    </citation>
    <scope>NUCLEOTIDE SEQUENCE [LARGE SCALE GENOMIC DNA]</scope>
    <source>
        <strain evidence="2 3">NLcol2</strain>
    </source>
</reference>
<proteinExistence type="predicted"/>
<evidence type="ECO:0008006" key="4">
    <source>
        <dbReference type="Google" id="ProtNLM"/>
    </source>
</evidence>
<organism evidence="2 3">
    <name type="scientific">Pontiella agarivorans</name>
    <dbReference type="NCBI Taxonomy" id="3038953"/>
    <lineage>
        <taxon>Bacteria</taxon>
        <taxon>Pseudomonadati</taxon>
        <taxon>Kiritimatiellota</taxon>
        <taxon>Kiritimatiellia</taxon>
        <taxon>Kiritimatiellales</taxon>
        <taxon>Pontiellaceae</taxon>
        <taxon>Pontiella</taxon>
    </lineage>
</organism>
<name>A0ABU5N039_9BACT</name>
<gene>
    <name evidence="2" type="ORF">P9H32_14255</name>
</gene>
<keyword evidence="3" id="KW-1185">Reference proteome</keyword>
<evidence type="ECO:0000313" key="2">
    <source>
        <dbReference type="EMBL" id="MDZ8119788.1"/>
    </source>
</evidence>
<protein>
    <recommendedName>
        <fullName evidence="4">Lipoprotein</fullName>
    </recommendedName>
</protein>